<dbReference type="InterPro" id="IPR053164">
    <property type="entry name" value="IS1016-like_transposase"/>
</dbReference>
<evidence type="ECO:0000313" key="2">
    <source>
        <dbReference type="Proteomes" id="UP000887566"/>
    </source>
</evidence>
<organism evidence="2 3">
    <name type="scientific">Plectus sambesii</name>
    <dbReference type="NCBI Taxonomy" id="2011161"/>
    <lineage>
        <taxon>Eukaryota</taxon>
        <taxon>Metazoa</taxon>
        <taxon>Ecdysozoa</taxon>
        <taxon>Nematoda</taxon>
        <taxon>Chromadorea</taxon>
        <taxon>Plectida</taxon>
        <taxon>Plectina</taxon>
        <taxon>Plectoidea</taxon>
        <taxon>Plectidae</taxon>
        <taxon>Plectus</taxon>
    </lineage>
</organism>
<keyword evidence="2" id="KW-1185">Reference proteome</keyword>
<name>A0A914WLE9_9BILA</name>
<dbReference type="WBParaSite" id="PSAMB.scaffold4633size14011.g24782.t1">
    <property type="protein sequence ID" value="PSAMB.scaffold4633size14011.g24782.t1"/>
    <property type="gene ID" value="PSAMB.scaffold4633size14011.g24782"/>
</dbReference>
<dbReference type="PANTHER" id="PTHR47163">
    <property type="entry name" value="DDE_TNP_IS1595 DOMAIN-CONTAINING PROTEIN"/>
    <property type="match status" value="1"/>
</dbReference>
<dbReference type="SMART" id="SM01126">
    <property type="entry name" value="DDE_Tnp_IS1595"/>
    <property type="match status" value="1"/>
</dbReference>
<evidence type="ECO:0000313" key="3">
    <source>
        <dbReference type="WBParaSite" id="PSAMB.scaffold4633size14011.g24782.t1"/>
    </source>
</evidence>
<accession>A0A914WLE9</accession>
<reference evidence="3" key="1">
    <citation type="submission" date="2022-11" db="UniProtKB">
        <authorList>
            <consortium name="WormBaseParasite"/>
        </authorList>
    </citation>
    <scope>IDENTIFICATION</scope>
</reference>
<evidence type="ECO:0000259" key="1">
    <source>
        <dbReference type="SMART" id="SM01126"/>
    </source>
</evidence>
<dbReference type="InterPro" id="IPR024445">
    <property type="entry name" value="Tnp_ISXO2-like"/>
</dbReference>
<feature type="domain" description="ISXO2-like transposase" evidence="1">
    <location>
        <begin position="39"/>
        <end position="200"/>
    </location>
</feature>
<sequence>MIFVMLGGIIRTADDHLLTDWFYYIRELIADYVDNEAKPMGGPGSEVQIEESFFGGKRKYNRSRALANDKFERVGRMRSKTSLTARRRGSTSRKPTKRNNFGRKVVNRFGWVFGLVWVQPNGTRERRFFRVEKRDRATLRPIIEKHVAGGTVIVSAIWRAYSDLETWTPAMVDLLTSIELSITAEITSTLLLARTRSELSPCWHTGLPSQIKGEISWCCNYSYVLR</sequence>
<protein>
    <submittedName>
        <fullName evidence="3">ISXO2-like transposase domain-containing protein</fullName>
    </submittedName>
</protein>
<dbReference type="PANTHER" id="PTHR47163:SF3">
    <property type="entry name" value="PROTEIN CBG18017"/>
    <property type="match status" value="1"/>
</dbReference>
<dbReference type="AlphaFoldDB" id="A0A914WLE9"/>
<dbReference type="Proteomes" id="UP000887566">
    <property type="component" value="Unplaced"/>
</dbReference>
<proteinExistence type="predicted"/>